<dbReference type="PANTHER" id="PTHR11537">
    <property type="entry name" value="VOLTAGE-GATED POTASSIUM CHANNEL"/>
    <property type="match status" value="1"/>
</dbReference>
<dbReference type="STRING" id="914150.TQ33_1085"/>
<evidence type="ECO:0000256" key="10">
    <source>
        <dbReference type="ARBA" id="ARBA00023303"/>
    </source>
</evidence>
<keyword evidence="9 11" id="KW-0472">Membrane</keyword>
<feature type="transmembrane region" description="Helical" evidence="11">
    <location>
        <begin position="99"/>
        <end position="124"/>
    </location>
</feature>
<dbReference type="FunFam" id="1.10.287.70:FF:000028">
    <property type="entry name" value="potassium voltage-gated channel subfamily D member 3"/>
    <property type="match status" value="1"/>
</dbReference>
<feature type="transmembrane region" description="Helical" evidence="11">
    <location>
        <begin position="220"/>
        <end position="242"/>
    </location>
</feature>
<evidence type="ECO:0000256" key="11">
    <source>
        <dbReference type="SAM" id="Phobius"/>
    </source>
</evidence>
<keyword evidence="4 11" id="KW-0812">Transmembrane</keyword>
<keyword evidence="6" id="KW-0630">Potassium</keyword>
<dbReference type="AlphaFoldDB" id="A0A0F6TQB3"/>
<accession>A0A0F6TQB3</accession>
<dbReference type="HOGENOM" id="CLU_011722_1_1_6"/>
<organism evidence="13 14">
    <name type="scientific">Kangiella geojedonensis</name>
    <dbReference type="NCBI Taxonomy" id="914150"/>
    <lineage>
        <taxon>Bacteria</taxon>
        <taxon>Pseudomonadati</taxon>
        <taxon>Pseudomonadota</taxon>
        <taxon>Gammaproteobacteria</taxon>
        <taxon>Kangiellales</taxon>
        <taxon>Kangiellaceae</taxon>
        <taxon>Kangiella</taxon>
    </lineage>
</organism>
<evidence type="ECO:0000259" key="12">
    <source>
        <dbReference type="Pfam" id="PF00520"/>
    </source>
</evidence>
<evidence type="ECO:0000256" key="8">
    <source>
        <dbReference type="ARBA" id="ARBA00023065"/>
    </source>
</evidence>
<sequence>MNSIINKQKTFKVLEDGFDGSSLSKILSSFIVLLIIANVVAVVLESYAPISQRYHLELYYFNIFSVVIFTVEYFARLWACTEHQDLDESTPTRSRIKYFFTPVALVDLVAIVPFYLAFIIPIDLRYLRMLRMLRLLKLTHYFKGLKLFGDVLKKELPSIGAAVFIVSVLVILSASVMYSVEHNVQPDVFGSIPDAIWWSVVTMTTVGYGDVVPVTFLGKFISIFIMLLGVGIVALPAAMLAAKFGDELRVRRQHLEKEIATALDDGVITSSEKQSIDKICSSMGVSGSELEQIISNYKAQKLPILKCDNCGSDIITSDKN</sequence>
<protein>
    <submittedName>
        <fullName evidence="13">VIC family potassium channel protein</fullName>
    </submittedName>
</protein>
<dbReference type="GO" id="GO:0008076">
    <property type="term" value="C:voltage-gated potassium channel complex"/>
    <property type="evidence" value="ECO:0007669"/>
    <property type="project" value="InterPro"/>
</dbReference>
<dbReference type="Proteomes" id="UP000034071">
    <property type="component" value="Chromosome"/>
</dbReference>
<dbReference type="Pfam" id="PF00520">
    <property type="entry name" value="Ion_trans"/>
    <property type="match status" value="1"/>
</dbReference>
<dbReference type="GO" id="GO:0005249">
    <property type="term" value="F:voltage-gated potassium channel activity"/>
    <property type="evidence" value="ECO:0007669"/>
    <property type="project" value="InterPro"/>
</dbReference>
<evidence type="ECO:0000256" key="4">
    <source>
        <dbReference type="ARBA" id="ARBA00022692"/>
    </source>
</evidence>
<name>A0A0F6TQB3_9GAMM</name>
<evidence type="ECO:0000256" key="5">
    <source>
        <dbReference type="ARBA" id="ARBA00022826"/>
    </source>
</evidence>
<dbReference type="SUPFAM" id="SSF81324">
    <property type="entry name" value="Voltage-gated potassium channels"/>
    <property type="match status" value="1"/>
</dbReference>
<evidence type="ECO:0000313" key="14">
    <source>
        <dbReference type="Proteomes" id="UP000034071"/>
    </source>
</evidence>
<dbReference type="OrthoDB" id="9813518at2"/>
<evidence type="ECO:0000256" key="6">
    <source>
        <dbReference type="ARBA" id="ARBA00022958"/>
    </source>
</evidence>
<feature type="transmembrane region" description="Helical" evidence="11">
    <location>
        <begin position="26"/>
        <end position="47"/>
    </location>
</feature>
<dbReference type="PRINTS" id="PR00169">
    <property type="entry name" value="KCHANNEL"/>
</dbReference>
<evidence type="ECO:0000256" key="9">
    <source>
        <dbReference type="ARBA" id="ARBA00023136"/>
    </source>
</evidence>
<gene>
    <name evidence="13" type="ORF">TQ33_1085</name>
</gene>
<dbReference type="RefSeq" id="WP_046561162.1">
    <property type="nucleotide sequence ID" value="NZ_CP010975.1"/>
</dbReference>
<dbReference type="InterPro" id="IPR005821">
    <property type="entry name" value="Ion_trans_dom"/>
</dbReference>
<feature type="transmembrane region" description="Helical" evidence="11">
    <location>
        <begin position="156"/>
        <end position="178"/>
    </location>
</feature>
<evidence type="ECO:0000256" key="1">
    <source>
        <dbReference type="ARBA" id="ARBA00004141"/>
    </source>
</evidence>
<dbReference type="InterPro" id="IPR028325">
    <property type="entry name" value="VG_K_chnl"/>
</dbReference>
<reference evidence="13 14" key="1">
    <citation type="submission" date="2015-02" db="EMBL/GenBank/DDBJ databases">
        <title>Complete genome sequence of Kangiella geojedonensis strain YCS-5T.</title>
        <authorList>
            <person name="Kim K.M."/>
        </authorList>
    </citation>
    <scope>NUCLEOTIDE SEQUENCE [LARGE SCALE GENOMIC DNA]</scope>
    <source>
        <strain evidence="13 14">YCS-5</strain>
    </source>
</reference>
<evidence type="ECO:0000256" key="7">
    <source>
        <dbReference type="ARBA" id="ARBA00022989"/>
    </source>
</evidence>
<evidence type="ECO:0000256" key="2">
    <source>
        <dbReference type="ARBA" id="ARBA00022448"/>
    </source>
</evidence>
<dbReference type="SUPFAM" id="SSF158682">
    <property type="entry name" value="TerB-like"/>
    <property type="match status" value="1"/>
</dbReference>
<evidence type="ECO:0000256" key="3">
    <source>
        <dbReference type="ARBA" id="ARBA00022538"/>
    </source>
</evidence>
<keyword evidence="14" id="KW-1185">Reference proteome</keyword>
<dbReference type="Gene3D" id="1.10.3680.10">
    <property type="entry name" value="TerB-like"/>
    <property type="match status" value="1"/>
</dbReference>
<dbReference type="EMBL" id="CP010975">
    <property type="protein sequence ID" value="AKE52045.1"/>
    <property type="molecule type" value="Genomic_DNA"/>
</dbReference>
<dbReference type="GO" id="GO:0001508">
    <property type="term" value="P:action potential"/>
    <property type="evidence" value="ECO:0007669"/>
    <property type="project" value="TreeGrafter"/>
</dbReference>
<dbReference type="KEGG" id="kge:TQ33_1085"/>
<keyword evidence="3" id="KW-0633">Potassium transport</keyword>
<keyword evidence="5" id="KW-0631">Potassium channel</keyword>
<keyword evidence="7 11" id="KW-1133">Transmembrane helix</keyword>
<proteinExistence type="predicted"/>
<evidence type="ECO:0000313" key="13">
    <source>
        <dbReference type="EMBL" id="AKE52045.1"/>
    </source>
</evidence>
<feature type="domain" description="Ion transport" evidence="12">
    <location>
        <begin position="25"/>
        <end position="246"/>
    </location>
</feature>
<feature type="transmembrane region" description="Helical" evidence="11">
    <location>
        <begin position="59"/>
        <end position="79"/>
    </location>
</feature>
<keyword evidence="2" id="KW-0813">Transport</keyword>
<comment type="subcellular location">
    <subcellularLocation>
        <location evidence="1">Membrane</location>
        <topology evidence="1">Multi-pass membrane protein</topology>
    </subcellularLocation>
</comment>
<dbReference type="Gene3D" id="1.10.287.70">
    <property type="match status" value="1"/>
</dbReference>
<keyword evidence="10 13" id="KW-0407">Ion channel</keyword>
<keyword evidence="8" id="KW-0406">Ion transport</keyword>
<dbReference type="InterPro" id="IPR029024">
    <property type="entry name" value="TerB-like"/>
</dbReference>
<dbReference type="PANTHER" id="PTHR11537:SF254">
    <property type="entry name" value="POTASSIUM VOLTAGE-GATED CHANNEL PROTEIN SHAB"/>
    <property type="match status" value="1"/>
</dbReference>